<comment type="caution">
    <text evidence="5">The sequence shown here is derived from an EMBL/GenBank/DDBJ whole genome shotgun (WGS) entry which is preliminary data.</text>
</comment>
<organism evidence="5 6">
    <name type="scientific">Candidatus Flavonifractor merdipullorum</name>
    <dbReference type="NCBI Taxonomy" id="2838590"/>
    <lineage>
        <taxon>Bacteria</taxon>
        <taxon>Bacillati</taxon>
        <taxon>Bacillota</taxon>
        <taxon>Clostridia</taxon>
        <taxon>Eubacteriales</taxon>
        <taxon>Oscillospiraceae</taxon>
        <taxon>Flavonifractor</taxon>
    </lineage>
</organism>
<dbReference type="EMBL" id="DXGA01000074">
    <property type="protein sequence ID" value="HIW93561.1"/>
    <property type="molecule type" value="Genomic_DNA"/>
</dbReference>
<reference evidence="5" key="1">
    <citation type="journal article" date="2021" name="PeerJ">
        <title>Extensive microbial diversity within the chicken gut microbiome revealed by metagenomics and culture.</title>
        <authorList>
            <person name="Gilroy R."/>
            <person name="Ravi A."/>
            <person name="Getino M."/>
            <person name="Pursley I."/>
            <person name="Horton D.L."/>
            <person name="Alikhan N.F."/>
            <person name="Baker D."/>
            <person name="Gharbi K."/>
            <person name="Hall N."/>
            <person name="Watson M."/>
            <person name="Adriaenssens E.M."/>
            <person name="Foster-Nyarko E."/>
            <person name="Jarju S."/>
            <person name="Secka A."/>
            <person name="Antonio M."/>
            <person name="Oren A."/>
            <person name="Chaudhuri R.R."/>
            <person name="La Ragione R."/>
            <person name="Hildebrand F."/>
            <person name="Pallen M.J."/>
        </authorList>
    </citation>
    <scope>NUCLEOTIDE SEQUENCE</scope>
    <source>
        <strain evidence="5">ChiGjej6B6-1540</strain>
    </source>
</reference>
<evidence type="ECO:0000256" key="3">
    <source>
        <dbReference type="ARBA" id="ARBA00023163"/>
    </source>
</evidence>
<evidence type="ECO:0000256" key="2">
    <source>
        <dbReference type="ARBA" id="ARBA00023125"/>
    </source>
</evidence>
<accession>A0A9D1RSB4</accession>
<dbReference type="GO" id="GO:0006355">
    <property type="term" value="P:regulation of DNA-templated transcription"/>
    <property type="evidence" value="ECO:0007669"/>
    <property type="project" value="InterPro"/>
</dbReference>
<evidence type="ECO:0000259" key="4">
    <source>
        <dbReference type="PROSITE" id="PS51063"/>
    </source>
</evidence>
<dbReference type="PRINTS" id="PR00034">
    <property type="entry name" value="HTHCRP"/>
</dbReference>
<dbReference type="Proteomes" id="UP000824192">
    <property type="component" value="Unassembled WGS sequence"/>
</dbReference>
<feature type="domain" description="HTH crp-type" evidence="4">
    <location>
        <begin position="151"/>
        <end position="216"/>
    </location>
</feature>
<protein>
    <submittedName>
        <fullName evidence="5">Crp/Fnr family transcriptional regulator</fullName>
    </submittedName>
</protein>
<dbReference type="InterPro" id="IPR018490">
    <property type="entry name" value="cNMP-bd_dom_sf"/>
</dbReference>
<dbReference type="InterPro" id="IPR036388">
    <property type="entry name" value="WH-like_DNA-bd_sf"/>
</dbReference>
<dbReference type="SUPFAM" id="SSF46785">
    <property type="entry name" value="Winged helix' DNA-binding domain"/>
    <property type="match status" value="1"/>
</dbReference>
<dbReference type="SMART" id="SM00419">
    <property type="entry name" value="HTH_CRP"/>
    <property type="match status" value="1"/>
</dbReference>
<dbReference type="Gene3D" id="2.60.120.10">
    <property type="entry name" value="Jelly Rolls"/>
    <property type="match status" value="1"/>
</dbReference>
<keyword evidence="2" id="KW-0238">DNA-binding</keyword>
<proteinExistence type="predicted"/>
<evidence type="ECO:0000313" key="5">
    <source>
        <dbReference type="EMBL" id="HIW93561.1"/>
    </source>
</evidence>
<dbReference type="InterPro" id="IPR000595">
    <property type="entry name" value="cNMP-bd_dom"/>
</dbReference>
<keyword evidence="3" id="KW-0804">Transcription</keyword>
<dbReference type="GO" id="GO:0003677">
    <property type="term" value="F:DNA binding"/>
    <property type="evidence" value="ECO:0007669"/>
    <property type="project" value="UniProtKB-KW"/>
</dbReference>
<dbReference type="InterPro" id="IPR012318">
    <property type="entry name" value="HTH_CRP"/>
</dbReference>
<dbReference type="AlphaFoldDB" id="A0A9D1RSB4"/>
<dbReference type="InterPro" id="IPR014710">
    <property type="entry name" value="RmlC-like_jellyroll"/>
</dbReference>
<sequence length="222" mass="24869">MTLDKNALFSDAFPFWPELDQGQRQTLIDGSFLSAIPKGTVTHQAQQGCKGLQLVLEGQLRVYIVSEEGREVTLYRVRAGEVCVMSSSCLMDAIVFEVLIEAMADTQVLTIPSPILAPVLQRCPKAELFLYKTASTRFADVMWTMQQILFMGADRRVAIFLWEEFRQNGPVIRLTHDEIARCIGSAREVVTRVLNYFAQEGLVALGRGKITLLQPDALQKLC</sequence>
<name>A0A9D1RSB4_9FIRM</name>
<dbReference type="Gene3D" id="1.10.10.10">
    <property type="entry name" value="Winged helix-like DNA-binding domain superfamily/Winged helix DNA-binding domain"/>
    <property type="match status" value="1"/>
</dbReference>
<gene>
    <name evidence="5" type="ORF">H9868_03370</name>
</gene>
<dbReference type="Pfam" id="PF00027">
    <property type="entry name" value="cNMP_binding"/>
    <property type="match status" value="1"/>
</dbReference>
<evidence type="ECO:0000256" key="1">
    <source>
        <dbReference type="ARBA" id="ARBA00023015"/>
    </source>
</evidence>
<evidence type="ECO:0000313" key="6">
    <source>
        <dbReference type="Proteomes" id="UP000824192"/>
    </source>
</evidence>
<keyword evidence="1" id="KW-0805">Transcription regulation</keyword>
<reference evidence="5" key="2">
    <citation type="submission" date="2021-04" db="EMBL/GenBank/DDBJ databases">
        <authorList>
            <person name="Gilroy R."/>
        </authorList>
    </citation>
    <scope>NUCLEOTIDE SEQUENCE</scope>
    <source>
        <strain evidence="5">ChiGjej6B6-1540</strain>
    </source>
</reference>
<dbReference type="SUPFAM" id="SSF51206">
    <property type="entry name" value="cAMP-binding domain-like"/>
    <property type="match status" value="1"/>
</dbReference>
<dbReference type="Pfam" id="PF13545">
    <property type="entry name" value="HTH_Crp_2"/>
    <property type="match status" value="1"/>
</dbReference>
<dbReference type="PROSITE" id="PS51063">
    <property type="entry name" value="HTH_CRP_2"/>
    <property type="match status" value="1"/>
</dbReference>
<dbReference type="CDD" id="cd00038">
    <property type="entry name" value="CAP_ED"/>
    <property type="match status" value="1"/>
</dbReference>
<dbReference type="InterPro" id="IPR036390">
    <property type="entry name" value="WH_DNA-bd_sf"/>
</dbReference>